<dbReference type="Gene3D" id="3.90.550.10">
    <property type="entry name" value="Spore Coat Polysaccharide Biosynthesis Protein SpsA, Chain A"/>
    <property type="match status" value="1"/>
</dbReference>
<name>A0A1M6LYU7_9BACE</name>
<dbReference type="Proteomes" id="UP000184192">
    <property type="component" value="Unassembled WGS sequence"/>
</dbReference>
<dbReference type="InterPro" id="IPR001173">
    <property type="entry name" value="Glyco_trans_2-like"/>
</dbReference>
<evidence type="ECO:0000313" key="6">
    <source>
        <dbReference type="Proteomes" id="UP000184192"/>
    </source>
</evidence>
<reference evidence="5" key="1">
    <citation type="submission" date="2016-11" db="EMBL/GenBank/DDBJ databases">
        <authorList>
            <person name="Jaros S."/>
            <person name="Januszkiewicz K."/>
            <person name="Wedrychowicz H."/>
        </authorList>
    </citation>
    <scope>NUCLEOTIDE SEQUENCE [LARGE SCALE GENOMIC DNA]</scope>
    <source>
        <strain evidence="5">DSM 26884</strain>
    </source>
</reference>
<evidence type="ECO:0000259" key="3">
    <source>
        <dbReference type="Pfam" id="PF00535"/>
    </source>
</evidence>
<dbReference type="InterPro" id="IPR029044">
    <property type="entry name" value="Nucleotide-diphossugar_trans"/>
</dbReference>
<evidence type="ECO:0000256" key="2">
    <source>
        <dbReference type="ARBA" id="ARBA00022679"/>
    </source>
</evidence>
<dbReference type="OrthoDB" id="6307329at2"/>
<evidence type="ECO:0000256" key="1">
    <source>
        <dbReference type="ARBA" id="ARBA00022676"/>
    </source>
</evidence>
<dbReference type="SUPFAM" id="SSF53448">
    <property type="entry name" value="Nucleotide-diphospho-sugar transferases"/>
    <property type="match status" value="1"/>
</dbReference>
<dbReference type="AlphaFoldDB" id="A0A1M6LYU7"/>
<gene>
    <name evidence="4" type="ORF">DXA68_05200</name>
    <name evidence="5" type="ORF">SAMN05444350_15811</name>
</gene>
<dbReference type="Pfam" id="PF00535">
    <property type="entry name" value="Glycos_transf_2"/>
    <property type="match status" value="1"/>
</dbReference>
<keyword evidence="1" id="KW-0328">Glycosyltransferase</keyword>
<feature type="domain" description="Glycosyltransferase 2-like" evidence="3">
    <location>
        <begin position="9"/>
        <end position="137"/>
    </location>
</feature>
<dbReference type="EMBL" id="QSCF01000006">
    <property type="protein sequence ID" value="RGX79993.1"/>
    <property type="molecule type" value="Genomic_DNA"/>
</dbReference>
<proteinExistence type="predicted"/>
<keyword evidence="6" id="KW-1185">Reference proteome</keyword>
<evidence type="ECO:0000313" key="5">
    <source>
        <dbReference type="EMBL" id="SHJ76418.1"/>
    </source>
</evidence>
<dbReference type="EMBL" id="FQZN01000058">
    <property type="protein sequence ID" value="SHJ76418.1"/>
    <property type="molecule type" value="Genomic_DNA"/>
</dbReference>
<reference evidence="6" key="2">
    <citation type="submission" date="2016-11" db="EMBL/GenBank/DDBJ databases">
        <authorList>
            <person name="Varghese N."/>
            <person name="Submissions S."/>
        </authorList>
    </citation>
    <scope>NUCLEOTIDE SEQUENCE [LARGE SCALE GENOMIC DNA]</scope>
    <source>
        <strain evidence="6">DSM 26884</strain>
    </source>
</reference>
<accession>A0A1M6LYU7</accession>
<dbReference type="PANTHER" id="PTHR22916:SF51">
    <property type="entry name" value="GLYCOSYLTRANSFERASE EPSH-RELATED"/>
    <property type="match status" value="1"/>
</dbReference>
<evidence type="ECO:0000313" key="4">
    <source>
        <dbReference type="EMBL" id="RGX79993.1"/>
    </source>
</evidence>
<dbReference type="CDD" id="cd00761">
    <property type="entry name" value="Glyco_tranf_GTA_type"/>
    <property type="match status" value="1"/>
</dbReference>
<evidence type="ECO:0000313" key="7">
    <source>
        <dbReference type="Proteomes" id="UP000286075"/>
    </source>
</evidence>
<protein>
    <submittedName>
        <fullName evidence="5">Glycosyl transferase family 2</fullName>
    </submittedName>
    <submittedName>
        <fullName evidence="4">Glycosyltransferase family 2 protein</fullName>
    </submittedName>
</protein>
<keyword evidence="2 5" id="KW-0808">Transferase</keyword>
<sequence>MLQNELLFSIIVPIYGVEYYLPKCVDSLLCQSYTNIEIILVDDGSEDKCAEMCDQYANIDKRIIVVHKSNGGLVSARQAGVAVSKGEFVVCVDGDDWVDNDYIETFAAAAKTYNPDVIVCGSKYSWDEKEIIKPCNLSAGYYNRTKMETDIFPALIHTRNGKNGFQGQLWAKAFRREIYQKQQLLVDVVVNMGEDRACTIPTVFNSQSIYVCESNGYHYRQIGTSMTKTKKPLRKDGPEIIHRHLCNALDMNQYGLMEQMYRATCHSLFNVCKTQFYGKEGYWKTCRRIKNILETPIYKESIRKARFKGSITLNLMLFSLRHQIIFLMYLYSKI</sequence>
<dbReference type="Proteomes" id="UP000286075">
    <property type="component" value="Unassembled WGS sequence"/>
</dbReference>
<dbReference type="GeneID" id="92714845"/>
<organism evidence="5 6">
    <name type="scientific">Bacteroides stercorirosoris</name>
    <dbReference type="NCBI Taxonomy" id="871324"/>
    <lineage>
        <taxon>Bacteria</taxon>
        <taxon>Pseudomonadati</taxon>
        <taxon>Bacteroidota</taxon>
        <taxon>Bacteroidia</taxon>
        <taxon>Bacteroidales</taxon>
        <taxon>Bacteroidaceae</taxon>
        <taxon>Bacteroides</taxon>
    </lineage>
</organism>
<dbReference type="PANTHER" id="PTHR22916">
    <property type="entry name" value="GLYCOSYLTRANSFERASE"/>
    <property type="match status" value="1"/>
</dbReference>
<reference evidence="4 7" key="3">
    <citation type="submission" date="2018-08" db="EMBL/GenBank/DDBJ databases">
        <title>A genome reference for cultivated species of the human gut microbiota.</title>
        <authorList>
            <person name="Zou Y."/>
            <person name="Xue W."/>
            <person name="Luo G."/>
        </authorList>
    </citation>
    <scope>NUCLEOTIDE SEQUENCE [LARGE SCALE GENOMIC DNA]</scope>
    <source>
        <strain evidence="4 7">OF03-9BH</strain>
    </source>
</reference>
<dbReference type="RefSeq" id="WP_025835101.1">
    <property type="nucleotide sequence ID" value="NZ_CABMFG010000006.1"/>
</dbReference>
<dbReference type="GO" id="GO:0016758">
    <property type="term" value="F:hexosyltransferase activity"/>
    <property type="evidence" value="ECO:0007669"/>
    <property type="project" value="UniProtKB-ARBA"/>
</dbReference>